<evidence type="ECO:0000256" key="5">
    <source>
        <dbReference type="ARBA" id="ARBA00019258"/>
    </source>
</evidence>
<evidence type="ECO:0000256" key="8">
    <source>
        <dbReference type="ARBA" id="ARBA00023128"/>
    </source>
</evidence>
<comment type="similarity">
    <text evidence="3">Belongs to the AEP2 family.</text>
</comment>
<keyword evidence="6" id="KW-0810">Translation regulation</keyword>
<comment type="subunit">
    <text evidence="4">Binds to the 5'UTR of the OLI1 mRNA.</text>
</comment>
<reference evidence="9 10" key="1">
    <citation type="submission" date="2014-03" db="EMBL/GenBank/DDBJ databases">
        <title>The genome of Kluyveromyces dobzhanskii.</title>
        <authorList>
            <person name="Nystedt B."/>
            <person name="Astrom S."/>
        </authorList>
    </citation>
    <scope>NUCLEOTIDE SEQUENCE [LARGE SCALE GENOMIC DNA]</scope>
    <source>
        <strain evidence="9 10">CBS 2104</strain>
    </source>
</reference>
<dbReference type="Pfam" id="PF12921">
    <property type="entry name" value="ATP13"/>
    <property type="match status" value="1"/>
</dbReference>
<dbReference type="OrthoDB" id="4062665at2759"/>
<evidence type="ECO:0000256" key="1">
    <source>
        <dbReference type="ARBA" id="ARBA00002412"/>
    </source>
</evidence>
<keyword evidence="8" id="KW-0496">Mitochondrion</keyword>
<evidence type="ECO:0000313" key="10">
    <source>
        <dbReference type="Proteomes" id="UP000031516"/>
    </source>
</evidence>
<keyword evidence="10" id="KW-1185">Reference proteome</keyword>
<comment type="function">
    <text evidence="1">Required for translation of the mitochondrial OLI1 transcript coding for the mitochondrial ATP synthase subunit 9.</text>
</comment>
<gene>
    <name evidence="9" type="ORF">KLDO_g1752</name>
</gene>
<comment type="subcellular location">
    <subcellularLocation>
        <location evidence="2">Mitochondrion</location>
    </subcellularLocation>
</comment>
<evidence type="ECO:0000256" key="3">
    <source>
        <dbReference type="ARBA" id="ARBA00009790"/>
    </source>
</evidence>
<dbReference type="GO" id="GO:0006417">
    <property type="term" value="P:regulation of translation"/>
    <property type="evidence" value="ECO:0007669"/>
    <property type="project" value="UniProtKB-KW"/>
</dbReference>
<dbReference type="InterPro" id="IPR024319">
    <property type="entry name" value="ATPase_expression_mit"/>
</dbReference>
<keyword evidence="7" id="KW-0809">Transit peptide</keyword>
<evidence type="ECO:0000313" key="9">
    <source>
        <dbReference type="EMBL" id="CDO93455.1"/>
    </source>
</evidence>
<dbReference type="EMBL" id="CCBQ010000025">
    <property type="protein sequence ID" value="CDO93455.1"/>
    <property type="molecule type" value="Genomic_DNA"/>
</dbReference>
<evidence type="ECO:0000256" key="2">
    <source>
        <dbReference type="ARBA" id="ARBA00004173"/>
    </source>
</evidence>
<dbReference type="GO" id="GO:0005739">
    <property type="term" value="C:mitochondrion"/>
    <property type="evidence" value="ECO:0007669"/>
    <property type="project" value="UniProtKB-SubCell"/>
</dbReference>
<comment type="caution">
    <text evidence="9">The sequence shown here is derived from an EMBL/GenBank/DDBJ whole genome shotgun (WGS) entry which is preliminary data.</text>
</comment>
<dbReference type="AlphaFoldDB" id="A0A0A8L5P5"/>
<protein>
    <recommendedName>
        <fullName evidence="5">ATPase expression protein 2, mitochondrial</fullName>
    </recommendedName>
</protein>
<proteinExistence type="inferred from homology"/>
<sequence>MLRNSRIWGYIPSRPLINASGSFYSTAAATPSTTLNDSLQSILSEFQDVSKSTDQGYPRANLLTSKHPIESLKQLQWKTNLRVKKTTKLLKYSTEQLTPEDYSVFVNRLMDVYNKDIDILNKPEVWKSLYHIYRVFVVNTVGNNNAMVLHDMNHFVKIFISLKDLPSARKVFHLILKNSKNGEIPKDVETINMYLKLYCGALSKFWTSKSSQNFYQDLINSVSGSNSSSVRAASHIAYPTIGVPQFQSLLRKLVEDPEYSHLRNTEMDSLIIQALGHYKEVSFLKQYVKIFYGIDENGAFTETLTGIKKISPNSDVLTSIISACAYNNDLVSGMSIIESFIKNYPKLNLDKSFWRTAVYWSLRKWDKYNDSKGSKPKKVWNLMLNWYSSTCKAVPFDQKTMFYRLSFLKSRKDHNAAIRDVQQVFKHIFIKTDRNTFIVERLALYAYQRFIVKSLVYQNENARCIDFINEWKIDGENGRYLEAYFQELTALDPEDAEQKNSNDEDDDYNFPLFGTNIL</sequence>
<accession>A0A0A8L5P5</accession>
<evidence type="ECO:0000256" key="6">
    <source>
        <dbReference type="ARBA" id="ARBA00022845"/>
    </source>
</evidence>
<evidence type="ECO:0000256" key="4">
    <source>
        <dbReference type="ARBA" id="ARBA00011657"/>
    </source>
</evidence>
<organism evidence="9 10">
    <name type="scientific">Kluyveromyces dobzhanskii CBS 2104</name>
    <dbReference type="NCBI Taxonomy" id="1427455"/>
    <lineage>
        <taxon>Eukaryota</taxon>
        <taxon>Fungi</taxon>
        <taxon>Dikarya</taxon>
        <taxon>Ascomycota</taxon>
        <taxon>Saccharomycotina</taxon>
        <taxon>Saccharomycetes</taxon>
        <taxon>Saccharomycetales</taxon>
        <taxon>Saccharomycetaceae</taxon>
        <taxon>Kluyveromyces</taxon>
    </lineage>
</organism>
<dbReference type="Proteomes" id="UP000031516">
    <property type="component" value="Unassembled WGS sequence"/>
</dbReference>
<evidence type="ECO:0000256" key="7">
    <source>
        <dbReference type="ARBA" id="ARBA00022946"/>
    </source>
</evidence>
<name>A0A0A8L5P5_9SACH</name>